<keyword evidence="2" id="KW-0805">Transcription regulation</keyword>
<keyword evidence="3" id="KW-0238">DNA-binding</keyword>
<evidence type="ECO:0000313" key="10">
    <source>
        <dbReference type="Proteomes" id="UP001220610"/>
    </source>
</evidence>
<dbReference type="PROSITE" id="PS50042">
    <property type="entry name" value="CNMP_BINDING_3"/>
    <property type="match status" value="1"/>
</dbReference>
<evidence type="ECO:0000259" key="8">
    <source>
        <dbReference type="PROSITE" id="PS51063"/>
    </source>
</evidence>
<dbReference type="InterPro" id="IPR011006">
    <property type="entry name" value="CheY-like_superfamily"/>
</dbReference>
<dbReference type="CDD" id="cd00038">
    <property type="entry name" value="CAP_ED"/>
    <property type="match status" value="1"/>
</dbReference>
<gene>
    <name evidence="9" type="ORF">P0Y53_15385</name>
</gene>
<dbReference type="PROSITE" id="PS51063">
    <property type="entry name" value="HTH_CRP_2"/>
    <property type="match status" value="1"/>
</dbReference>
<dbReference type="AlphaFoldDB" id="A0AAJ5WND5"/>
<dbReference type="Gene3D" id="2.60.120.10">
    <property type="entry name" value="Jelly Rolls"/>
    <property type="match status" value="1"/>
</dbReference>
<dbReference type="GO" id="GO:0003677">
    <property type="term" value="F:DNA binding"/>
    <property type="evidence" value="ECO:0007669"/>
    <property type="project" value="UniProtKB-KW"/>
</dbReference>
<reference evidence="9" key="1">
    <citation type="submission" date="2023-03" db="EMBL/GenBank/DDBJ databases">
        <title>Andean soil-derived lignocellulolytic bacterial consortium as a source of novel taxa and putative plastic-active enzymes.</title>
        <authorList>
            <person name="Diaz-Garcia L."/>
            <person name="Chuvochina M."/>
            <person name="Feuerriegel G."/>
            <person name="Bunk B."/>
            <person name="Sproer C."/>
            <person name="Streit W.R."/>
            <person name="Rodriguez L.M."/>
            <person name="Overmann J."/>
            <person name="Jimenez D.J."/>
        </authorList>
    </citation>
    <scope>NUCLEOTIDE SEQUENCE</scope>
    <source>
        <strain evidence="9">MAG 7</strain>
    </source>
</reference>
<dbReference type="InterPro" id="IPR014710">
    <property type="entry name" value="RmlC-like_jellyroll"/>
</dbReference>
<dbReference type="InterPro" id="IPR018490">
    <property type="entry name" value="cNMP-bd_dom_sf"/>
</dbReference>
<dbReference type="InterPro" id="IPR000595">
    <property type="entry name" value="cNMP-bd_dom"/>
</dbReference>
<dbReference type="Gene3D" id="3.40.50.2300">
    <property type="match status" value="1"/>
</dbReference>
<evidence type="ECO:0000256" key="1">
    <source>
        <dbReference type="ARBA" id="ARBA00022553"/>
    </source>
</evidence>
<feature type="modified residue" description="4-aspartylphosphate" evidence="5">
    <location>
        <position position="52"/>
    </location>
</feature>
<dbReference type="SUPFAM" id="SSF46785">
    <property type="entry name" value="Winged helix' DNA-binding domain"/>
    <property type="match status" value="1"/>
</dbReference>
<dbReference type="PANTHER" id="PTHR43547">
    <property type="entry name" value="TWO-COMPONENT HISTIDINE KINASE"/>
    <property type="match status" value="1"/>
</dbReference>
<organism evidence="9 10">
    <name type="scientific">Candidatus Pseudobacter hemicellulosilyticus</name>
    <dbReference type="NCBI Taxonomy" id="3121375"/>
    <lineage>
        <taxon>Bacteria</taxon>
        <taxon>Pseudomonadati</taxon>
        <taxon>Bacteroidota</taxon>
        <taxon>Chitinophagia</taxon>
        <taxon>Chitinophagales</taxon>
        <taxon>Chitinophagaceae</taxon>
        <taxon>Pseudobacter</taxon>
    </lineage>
</organism>
<dbReference type="Proteomes" id="UP001220610">
    <property type="component" value="Chromosome"/>
</dbReference>
<dbReference type="SMART" id="SM00448">
    <property type="entry name" value="REC"/>
    <property type="match status" value="1"/>
</dbReference>
<evidence type="ECO:0000256" key="5">
    <source>
        <dbReference type="PROSITE-ProRule" id="PRU00169"/>
    </source>
</evidence>
<dbReference type="PRINTS" id="PR00034">
    <property type="entry name" value="HTHCRP"/>
</dbReference>
<dbReference type="SUPFAM" id="SSF52172">
    <property type="entry name" value="CheY-like"/>
    <property type="match status" value="1"/>
</dbReference>
<dbReference type="SMART" id="SM00419">
    <property type="entry name" value="HTH_CRP"/>
    <property type="match status" value="1"/>
</dbReference>
<sequence length="355" mass="40458">MKRILVIDDNTEIRENTAEILLLAGFETHTAENGKKGVEQAIKEKPDLIVCDIMMPELDGYGVLHLLKKNPETEQIPFIFLTAKTERGDMRKGMEMGADDYITKPFDDIELLRAIETRLRKMDIIHAQYAPGETGANDLMKELNGSGLLVLDPEQYDSEKVARKMSLYTEGKRPKYLYYVKSGKIKTFKLHEDGKEYITNLYSAGDFIGHVALLENSSYDDTAEVLEEADVTRIPKDDFLTAVYNDMNIASKFIKLISRDVKEKEERLLYLAYDSLRKRVAKALVSIHQKFNSGSGGTQKDKPIDISREDIAQYVGTATESLIRTLSDFKSEKLIEIREGKIRILDLEKLKNLLY</sequence>
<keyword evidence="4" id="KW-0804">Transcription</keyword>
<dbReference type="Pfam" id="PF00027">
    <property type="entry name" value="cNMP_binding"/>
    <property type="match status" value="1"/>
</dbReference>
<evidence type="ECO:0000256" key="3">
    <source>
        <dbReference type="ARBA" id="ARBA00023125"/>
    </source>
</evidence>
<dbReference type="InterPro" id="IPR001789">
    <property type="entry name" value="Sig_transdc_resp-reg_receiver"/>
</dbReference>
<dbReference type="PROSITE" id="PS50110">
    <property type="entry name" value="RESPONSE_REGULATORY"/>
    <property type="match status" value="1"/>
</dbReference>
<evidence type="ECO:0000256" key="2">
    <source>
        <dbReference type="ARBA" id="ARBA00023015"/>
    </source>
</evidence>
<dbReference type="EMBL" id="CP119311">
    <property type="protein sequence ID" value="WEK33871.1"/>
    <property type="molecule type" value="Genomic_DNA"/>
</dbReference>
<feature type="domain" description="Response regulatory" evidence="7">
    <location>
        <begin position="3"/>
        <end position="119"/>
    </location>
</feature>
<dbReference type="InterPro" id="IPR012318">
    <property type="entry name" value="HTH_CRP"/>
</dbReference>
<evidence type="ECO:0000259" key="6">
    <source>
        <dbReference type="PROSITE" id="PS50042"/>
    </source>
</evidence>
<protein>
    <submittedName>
        <fullName evidence="9">Response regulator</fullName>
    </submittedName>
</protein>
<keyword evidence="1 5" id="KW-0597">Phosphoprotein</keyword>
<dbReference type="Pfam" id="PF00072">
    <property type="entry name" value="Response_reg"/>
    <property type="match status" value="1"/>
</dbReference>
<feature type="domain" description="Cyclic nucleotide-binding" evidence="6">
    <location>
        <begin position="151"/>
        <end position="260"/>
    </location>
</feature>
<name>A0AAJ5WND5_9BACT</name>
<dbReference type="SMART" id="SM00100">
    <property type="entry name" value="cNMP"/>
    <property type="match status" value="1"/>
</dbReference>
<evidence type="ECO:0000313" key="9">
    <source>
        <dbReference type="EMBL" id="WEK33871.1"/>
    </source>
</evidence>
<dbReference type="InterPro" id="IPR036388">
    <property type="entry name" value="WH-like_DNA-bd_sf"/>
</dbReference>
<feature type="domain" description="HTH crp-type" evidence="8">
    <location>
        <begin position="274"/>
        <end position="348"/>
    </location>
</feature>
<dbReference type="SUPFAM" id="SSF51206">
    <property type="entry name" value="cAMP-binding domain-like"/>
    <property type="match status" value="1"/>
</dbReference>
<dbReference type="InterPro" id="IPR036390">
    <property type="entry name" value="WH_DNA-bd_sf"/>
</dbReference>
<accession>A0AAJ5WND5</accession>
<evidence type="ECO:0000256" key="4">
    <source>
        <dbReference type="ARBA" id="ARBA00023163"/>
    </source>
</evidence>
<dbReference type="Gene3D" id="1.10.10.10">
    <property type="entry name" value="Winged helix-like DNA-binding domain superfamily/Winged helix DNA-binding domain"/>
    <property type="match status" value="1"/>
</dbReference>
<dbReference type="PANTHER" id="PTHR43547:SF2">
    <property type="entry name" value="HYBRID SIGNAL TRANSDUCTION HISTIDINE KINASE C"/>
    <property type="match status" value="1"/>
</dbReference>
<dbReference type="Pfam" id="PF13545">
    <property type="entry name" value="HTH_Crp_2"/>
    <property type="match status" value="1"/>
</dbReference>
<evidence type="ECO:0000259" key="7">
    <source>
        <dbReference type="PROSITE" id="PS50110"/>
    </source>
</evidence>
<dbReference type="GO" id="GO:0000155">
    <property type="term" value="F:phosphorelay sensor kinase activity"/>
    <property type="evidence" value="ECO:0007669"/>
    <property type="project" value="TreeGrafter"/>
</dbReference>
<dbReference type="GO" id="GO:0006355">
    <property type="term" value="P:regulation of DNA-templated transcription"/>
    <property type="evidence" value="ECO:0007669"/>
    <property type="project" value="InterPro"/>
</dbReference>
<proteinExistence type="predicted"/>